<keyword evidence="2" id="KW-0812">Transmembrane</keyword>
<feature type="compositionally biased region" description="Polar residues" evidence="1">
    <location>
        <begin position="456"/>
        <end position="465"/>
    </location>
</feature>
<evidence type="ECO:0000313" key="3">
    <source>
        <dbReference type="EMBL" id="KAH0534115.1"/>
    </source>
</evidence>
<feature type="transmembrane region" description="Helical" evidence="2">
    <location>
        <begin position="316"/>
        <end position="336"/>
    </location>
</feature>
<reference evidence="3" key="1">
    <citation type="submission" date="2021-03" db="EMBL/GenBank/DDBJ databases">
        <title>Comparative genomics and phylogenomic investigation of the class Geoglossomycetes provide insights into ecological specialization and systematics.</title>
        <authorList>
            <person name="Melie T."/>
            <person name="Pirro S."/>
            <person name="Miller A.N."/>
            <person name="Quandt A."/>
        </authorList>
    </citation>
    <scope>NUCLEOTIDE SEQUENCE</scope>
    <source>
        <strain evidence="3">GBOQ0MN5Z8</strain>
    </source>
</reference>
<keyword evidence="2" id="KW-0472">Membrane</keyword>
<feature type="compositionally biased region" description="Low complexity" evidence="1">
    <location>
        <begin position="26"/>
        <end position="42"/>
    </location>
</feature>
<dbReference type="AlphaFoldDB" id="A0A9P8HZN5"/>
<accession>A0A9P8HZN5</accession>
<feature type="compositionally biased region" description="Low complexity" evidence="1">
    <location>
        <begin position="479"/>
        <end position="490"/>
    </location>
</feature>
<dbReference type="Proteomes" id="UP000698800">
    <property type="component" value="Unassembled WGS sequence"/>
</dbReference>
<name>A0A9P8HZN5_9PEZI</name>
<organism evidence="3 4">
    <name type="scientific">Glutinoglossum americanum</name>
    <dbReference type="NCBI Taxonomy" id="1670608"/>
    <lineage>
        <taxon>Eukaryota</taxon>
        <taxon>Fungi</taxon>
        <taxon>Dikarya</taxon>
        <taxon>Ascomycota</taxon>
        <taxon>Pezizomycotina</taxon>
        <taxon>Geoglossomycetes</taxon>
        <taxon>Geoglossales</taxon>
        <taxon>Geoglossaceae</taxon>
        <taxon>Glutinoglossum</taxon>
    </lineage>
</organism>
<evidence type="ECO:0000256" key="1">
    <source>
        <dbReference type="SAM" id="MobiDB-lite"/>
    </source>
</evidence>
<comment type="caution">
    <text evidence="3">The sequence shown here is derived from an EMBL/GenBank/DDBJ whole genome shotgun (WGS) entry which is preliminary data.</text>
</comment>
<sequence length="563" mass="62260">MAWQNKMMWSTESAFNYLEYSRLSPSPSGASSSTVLSTGSPSYHKDDDIRDALSRGPAPLKAIYVAVVESDGDPQCLMKQDDWDALTAHFGVDHGFVDACMGNGLASEGKGDSNMRDGKVSFWNISKVARFDPAAYETSYIQFGVHVTFDVTTRSTILIAVLKGKNPVAIPCWHNPQPADDPFEVMGPMFKSVMQSWAMYFWTQDRDLSALEEAAATHPETFHVWRALANGPTYTKCRAELKILKRTLKFMRAKHEEYAGLKPANPATKEMLRSYISQAKKLVDRADYLLERVGTLKSMTFFSMGFFNSLGGKRAWLFPTIAIPITIFTISIWFVWQRNRYKTDPTQTYGVATSSTHSFSGPTKRLQYDSSSRNITQVHQQTQAAKDNAVSTFKATESQPQIHHLGVPGAESSATATYFTGSSSVTLTKAQSPREEKTDLVSSGSDSIITVRPANFSPSQSSRTFAHSPDLPNLEKVMSSTSTTPTATSTIPPPPERRRTPTPPPQKERRSTPTPPPQNPAITRVSQDLKRSGAYQQGNRPSAEVVRKSVDQNSTAGSDWFTS</sequence>
<dbReference type="OrthoDB" id="5396681at2759"/>
<keyword evidence="2" id="KW-1133">Transmembrane helix</keyword>
<evidence type="ECO:0000256" key="2">
    <source>
        <dbReference type="SAM" id="Phobius"/>
    </source>
</evidence>
<dbReference type="EMBL" id="JAGHQL010000271">
    <property type="protein sequence ID" value="KAH0534115.1"/>
    <property type="molecule type" value="Genomic_DNA"/>
</dbReference>
<feature type="region of interest" description="Disordered" evidence="1">
    <location>
        <begin position="26"/>
        <end position="50"/>
    </location>
</feature>
<protein>
    <submittedName>
        <fullName evidence="3">Uncharacterized protein</fullName>
    </submittedName>
</protein>
<gene>
    <name evidence="3" type="ORF">FGG08_007289</name>
</gene>
<feature type="region of interest" description="Disordered" evidence="1">
    <location>
        <begin position="427"/>
        <end position="563"/>
    </location>
</feature>
<feature type="compositionally biased region" description="Polar residues" evidence="1">
    <location>
        <begin position="551"/>
        <end position="563"/>
    </location>
</feature>
<proteinExistence type="predicted"/>
<keyword evidence="4" id="KW-1185">Reference proteome</keyword>
<evidence type="ECO:0000313" key="4">
    <source>
        <dbReference type="Proteomes" id="UP000698800"/>
    </source>
</evidence>